<keyword evidence="12 16" id="KW-0630">Potassium</keyword>
<dbReference type="Pfam" id="PF03309">
    <property type="entry name" value="Pan_kinase"/>
    <property type="match status" value="1"/>
</dbReference>
<evidence type="ECO:0000256" key="7">
    <source>
        <dbReference type="ARBA" id="ARBA00022490"/>
    </source>
</evidence>
<comment type="function">
    <text evidence="16">Catalyzes the phosphorylation of pantothenate (Pan), the first step in CoA biosynthesis.</text>
</comment>
<keyword evidence="11 16" id="KW-0067">ATP-binding</keyword>
<dbReference type="Proteomes" id="UP001327219">
    <property type="component" value="Chromosome"/>
</dbReference>
<dbReference type="NCBIfam" id="TIGR00671">
    <property type="entry name" value="baf"/>
    <property type="match status" value="1"/>
</dbReference>
<reference evidence="17 18" key="1">
    <citation type="submission" date="2022-11" db="EMBL/GenBank/DDBJ databases">
        <title>Host association and intracellularity evolved multiple times independently in the Rickettsiales.</title>
        <authorList>
            <person name="Castelli M."/>
            <person name="Nardi T."/>
            <person name="Gammuto L."/>
            <person name="Bellinzona G."/>
            <person name="Sabaneyeva E."/>
            <person name="Potekhin A."/>
            <person name="Serra V."/>
            <person name="Petroni G."/>
            <person name="Sassera D."/>
        </authorList>
    </citation>
    <scope>NUCLEOTIDE SEQUENCE [LARGE SCALE GENOMIC DNA]</scope>
    <source>
        <strain evidence="17 18">NDG2</strain>
    </source>
</reference>
<keyword evidence="18" id="KW-1185">Reference proteome</keyword>
<dbReference type="CDD" id="cd24015">
    <property type="entry name" value="ASKHA_NBD_PanK-III"/>
    <property type="match status" value="1"/>
</dbReference>
<dbReference type="RefSeq" id="WP_323732948.1">
    <property type="nucleotide sequence ID" value="NZ_CP110820.1"/>
</dbReference>
<feature type="binding site" evidence="16">
    <location>
        <position position="183"/>
    </location>
    <ligand>
        <name>substrate</name>
    </ligand>
</feature>
<organism evidence="17 18">
    <name type="scientific">Candidatus Bandiella euplotis</name>
    <dbReference type="NCBI Taxonomy" id="1664265"/>
    <lineage>
        <taxon>Bacteria</taxon>
        <taxon>Pseudomonadati</taxon>
        <taxon>Pseudomonadota</taxon>
        <taxon>Alphaproteobacteria</taxon>
        <taxon>Rickettsiales</taxon>
        <taxon>Candidatus Midichloriaceae</taxon>
        <taxon>Candidatus Bandiella</taxon>
    </lineage>
</organism>
<comment type="catalytic activity">
    <reaction evidence="1 16">
        <text>(R)-pantothenate + ATP = (R)-4'-phosphopantothenate + ADP + H(+)</text>
        <dbReference type="Rhea" id="RHEA:16373"/>
        <dbReference type="ChEBI" id="CHEBI:10986"/>
        <dbReference type="ChEBI" id="CHEBI:15378"/>
        <dbReference type="ChEBI" id="CHEBI:29032"/>
        <dbReference type="ChEBI" id="CHEBI:30616"/>
        <dbReference type="ChEBI" id="CHEBI:456216"/>
        <dbReference type="EC" id="2.7.1.33"/>
    </reaction>
</comment>
<evidence type="ECO:0000256" key="4">
    <source>
        <dbReference type="ARBA" id="ARBA00005225"/>
    </source>
</evidence>
<evidence type="ECO:0000256" key="16">
    <source>
        <dbReference type="HAMAP-Rule" id="MF_01274"/>
    </source>
</evidence>
<dbReference type="Gene3D" id="3.30.420.40">
    <property type="match status" value="2"/>
</dbReference>
<evidence type="ECO:0000256" key="2">
    <source>
        <dbReference type="ARBA" id="ARBA00001958"/>
    </source>
</evidence>
<proteinExistence type="inferred from homology"/>
<feature type="active site" description="Proton acceptor" evidence="16">
    <location>
        <position position="108"/>
    </location>
</feature>
<evidence type="ECO:0000256" key="8">
    <source>
        <dbReference type="ARBA" id="ARBA00022679"/>
    </source>
</evidence>
<feature type="binding site" evidence="16">
    <location>
        <position position="128"/>
    </location>
    <ligand>
        <name>K(+)</name>
        <dbReference type="ChEBI" id="CHEBI:29103"/>
    </ligand>
</feature>
<feature type="binding site" evidence="16">
    <location>
        <begin position="6"/>
        <end position="13"/>
    </location>
    <ligand>
        <name>ATP</name>
        <dbReference type="ChEBI" id="CHEBI:30616"/>
    </ligand>
</feature>
<keyword evidence="16" id="KW-0479">Metal-binding</keyword>
<dbReference type="EC" id="2.7.1.33" evidence="6 16"/>
<dbReference type="GO" id="GO:0016301">
    <property type="term" value="F:kinase activity"/>
    <property type="evidence" value="ECO:0007669"/>
    <property type="project" value="UniProtKB-KW"/>
</dbReference>
<comment type="subunit">
    <text evidence="5 16">Homodimer.</text>
</comment>
<keyword evidence="8 16" id="KW-0808">Transferase</keyword>
<evidence type="ECO:0000256" key="6">
    <source>
        <dbReference type="ARBA" id="ARBA00012102"/>
    </source>
</evidence>
<comment type="subcellular location">
    <subcellularLocation>
        <location evidence="3 16">Cytoplasm</location>
    </subcellularLocation>
</comment>
<sequence length="253" mass="27775">MLLVIDAGNTNIVICLFNDDTIIAKWRIATLNQYTEDEYAGQILPLLTLLNIDLTQINGAIISSVVRRTVKPMSAFVKKYLKLTPLIAKDCMHDVSLKIEQPEELGSDILANAIAANDLAKENCIFLDFGTALVIGVITKEKEFLGATISPGIKTAHSALISKADLLGHTNISKPKHILGTNTATAISSGIYTFYVCAVNGILSMIRREHERDFKTVITGGFASIIQNEIESVDFYDPDLTLKGLKLLYDFNK</sequence>
<evidence type="ECO:0000256" key="14">
    <source>
        <dbReference type="ARBA" id="ARBA00038036"/>
    </source>
</evidence>
<keyword evidence="10 16" id="KW-0418">Kinase</keyword>
<comment type="pathway">
    <text evidence="4 16">Cofactor biosynthesis; coenzyme A biosynthesis; CoA from (R)-pantothenate: step 1/5.</text>
</comment>
<accession>A0ABZ0UMS5</accession>
<evidence type="ECO:0000256" key="13">
    <source>
        <dbReference type="ARBA" id="ARBA00022993"/>
    </source>
</evidence>
<dbReference type="EMBL" id="CP110820">
    <property type="protein sequence ID" value="WPX95983.1"/>
    <property type="molecule type" value="Genomic_DNA"/>
</dbReference>
<feature type="binding site" evidence="16">
    <location>
        <begin position="106"/>
        <end position="109"/>
    </location>
    <ligand>
        <name>substrate</name>
    </ligand>
</feature>
<keyword evidence="9 16" id="KW-0547">Nucleotide-binding</keyword>
<evidence type="ECO:0000313" key="18">
    <source>
        <dbReference type="Proteomes" id="UP001327219"/>
    </source>
</evidence>
<dbReference type="HAMAP" id="MF_01274">
    <property type="entry name" value="Pantothen_kinase_3"/>
    <property type="match status" value="1"/>
</dbReference>
<gene>
    <name evidence="16" type="primary">coaX</name>
    <name evidence="17" type="ORF">Bandiella_00085</name>
</gene>
<protein>
    <recommendedName>
        <fullName evidence="15 16">Type III pantothenate kinase</fullName>
        <ecNumber evidence="6 16">2.7.1.33</ecNumber>
    </recommendedName>
    <alternativeName>
        <fullName evidence="16">PanK-III</fullName>
    </alternativeName>
    <alternativeName>
        <fullName evidence="16">Pantothenic acid kinase</fullName>
    </alternativeName>
</protein>
<evidence type="ECO:0000256" key="9">
    <source>
        <dbReference type="ARBA" id="ARBA00022741"/>
    </source>
</evidence>
<evidence type="ECO:0000313" key="17">
    <source>
        <dbReference type="EMBL" id="WPX95983.1"/>
    </source>
</evidence>
<dbReference type="PANTHER" id="PTHR34265">
    <property type="entry name" value="TYPE III PANTOTHENATE KINASE"/>
    <property type="match status" value="1"/>
</dbReference>
<dbReference type="PANTHER" id="PTHR34265:SF1">
    <property type="entry name" value="TYPE III PANTOTHENATE KINASE"/>
    <property type="match status" value="1"/>
</dbReference>
<comment type="cofactor">
    <cofactor evidence="2">
        <name>K(+)</name>
        <dbReference type="ChEBI" id="CHEBI:29103"/>
    </cofactor>
</comment>
<evidence type="ECO:0000256" key="15">
    <source>
        <dbReference type="ARBA" id="ARBA00040883"/>
    </source>
</evidence>
<dbReference type="SUPFAM" id="SSF53067">
    <property type="entry name" value="Actin-like ATPase domain"/>
    <property type="match status" value="2"/>
</dbReference>
<feature type="binding site" evidence="16">
    <location>
        <position position="131"/>
    </location>
    <ligand>
        <name>ATP</name>
        <dbReference type="ChEBI" id="CHEBI:30616"/>
    </ligand>
</feature>
<keyword evidence="13 16" id="KW-0173">Coenzyme A biosynthesis</keyword>
<evidence type="ECO:0000256" key="12">
    <source>
        <dbReference type="ARBA" id="ARBA00022958"/>
    </source>
</evidence>
<dbReference type="InterPro" id="IPR004619">
    <property type="entry name" value="Type_III_PanK"/>
</dbReference>
<evidence type="ECO:0000256" key="10">
    <source>
        <dbReference type="ARBA" id="ARBA00022777"/>
    </source>
</evidence>
<comment type="similarity">
    <text evidence="14 16">Belongs to the type III pantothenate kinase family.</text>
</comment>
<dbReference type="InterPro" id="IPR043129">
    <property type="entry name" value="ATPase_NBD"/>
</dbReference>
<name>A0ABZ0UMS5_9RICK</name>
<evidence type="ECO:0000256" key="3">
    <source>
        <dbReference type="ARBA" id="ARBA00004496"/>
    </source>
</evidence>
<evidence type="ECO:0000256" key="1">
    <source>
        <dbReference type="ARBA" id="ARBA00001206"/>
    </source>
</evidence>
<keyword evidence="7 16" id="KW-0963">Cytoplasm</keyword>
<evidence type="ECO:0000256" key="5">
    <source>
        <dbReference type="ARBA" id="ARBA00011738"/>
    </source>
</evidence>
<comment type="cofactor">
    <cofactor evidence="16">
        <name>NH4(+)</name>
        <dbReference type="ChEBI" id="CHEBI:28938"/>
    </cofactor>
    <cofactor evidence="16">
        <name>K(+)</name>
        <dbReference type="ChEBI" id="CHEBI:29103"/>
    </cofactor>
    <text evidence="16">A monovalent cation. Ammonium or potassium.</text>
</comment>
<evidence type="ECO:0000256" key="11">
    <source>
        <dbReference type="ARBA" id="ARBA00022840"/>
    </source>
</evidence>
<comment type="caution">
    <text evidence="16">Lacks conserved residue(s) required for the propagation of feature annotation.</text>
</comment>